<evidence type="ECO:0000313" key="1">
    <source>
        <dbReference type="EMBL" id="ETK86477.1"/>
    </source>
</evidence>
<gene>
    <name evidence="1" type="ORF">L915_08895</name>
</gene>
<organism evidence="1">
    <name type="scientific">Phytophthora nicotianae</name>
    <name type="common">Potato buckeye rot agent</name>
    <name type="synonym">Phytophthora parasitica</name>
    <dbReference type="NCBI Taxonomy" id="4792"/>
    <lineage>
        <taxon>Eukaryota</taxon>
        <taxon>Sar</taxon>
        <taxon>Stramenopiles</taxon>
        <taxon>Oomycota</taxon>
        <taxon>Peronosporomycetes</taxon>
        <taxon>Peronosporales</taxon>
        <taxon>Peronosporaceae</taxon>
        <taxon>Phytophthora</taxon>
    </lineage>
</organism>
<dbReference type="Proteomes" id="UP000053236">
    <property type="component" value="Unassembled WGS sequence"/>
</dbReference>
<feature type="non-terminal residue" evidence="1">
    <location>
        <position position="1"/>
    </location>
</feature>
<accession>W2GU54</accession>
<dbReference type="EMBL" id="KI686349">
    <property type="protein sequence ID" value="ETK86477.1"/>
    <property type="molecule type" value="Genomic_DNA"/>
</dbReference>
<sequence length="115" mass="12633">DNQRGVSIPTSHETATILTLVIPTPKCEEARASGSFLCTPRSAMETMGCGGCKVCYVDFFSVPTASPDPFLNSLHKTKATSLPTTYSLNNESLYDSHFRHHGQNCNSADSHYYNR</sequence>
<dbReference type="AlphaFoldDB" id="W2GU54"/>
<protein>
    <submittedName>
        <fullName evidence="1">Uncharacterized protein</fullName>
    </submittedName>
</protein>
<proteinExistence type="predicted"/>
<name>W2GU54_PHYNI</name>
<reference evidence="1" key="1">
    <citation type="submission" date="2013-11" db="EMBL/GenBank/DDBJ databases">
        <title>The Genome Sequence of Phytophthora parasitica CJ02B3.</title>
        <authorList>
            <consortium name="The Broad Institute Genomics Platform"/>
            <person name="Russ C."/>
            <person name="Tyler B."/>
            <person name="Panabieres F."/>
            <person name="Shan W."/>
            <person name="Tripathy S."/>
            <person name="Grunwald N."/>
            <person name="Machado M."/>
            <person name="Johnson C.S."/>
            <person name="Arredondo F."/>
            <person name="Hong C."/>
            <person name="Coffey M."/>
            <person name="Young S.K."/>
            <person name="Zeng Q."/>
            <person name="Gargeya S."/>
            <person name="Fitzgerald M."/>
            <person name="Abouelleil A."/>
            <person name="Alvarado L."/>
            <person name="Chapman S.B."/>
            <person name="Gainer-Dewar J."/>
            <person name="Goldberg J."/>
            <person name="Griggs A."/>
            <person name="Gujja S."/>
            <person name="Hansen M."/>
            <person name="Howarth C."/>
            <person name="Imamovic A."/>
            <person name="Ireland A."/>
            <person name="Larimer J."/>
            <person name="McCowan C."/>
            <person name="Murphy C."/>
            <person name="Pearson M."/>
            <person name="Poon T.W."/>
            <person name="Priest M."/>
            <person name="Roberts A."/>
            <person name="Saif S."/>
            <person name="Shea T."/>
            <person name="Sykes S."/>
            <person name="Wortman J."/>
            <person name="Nusbaum C."/>
            <person name="Birren B."/>
        </authorList>
    </citation>
    <scope>NUCLEOTIDE SEQUENCE [LARGE SCALE GENOMIC DNA]</scope>
    <source>
        <strain evidence="1">CJ02B3</strain>
    </source>
</reference>